<dbReference type="InterPro" id="IPR013216">
    <property type="entry name" value="Methyltransf_11"/>
</dbReference>
<dbReference type="Proteomes" id="UP000242999">
    <property type="component" value="Unassembled WGS sequence"/>
</dbReference>
<dbReference type="EMBL" id="FNYH01000010">
    <property type="protein sequence ID" value="SEI78196.1"/>
    <property type="molecule type" value="Genomic_DNA"/>
</dbReference>
<organism evidence="2 3">
    <name type="scientific">Allopseudospirillum japonicum</name>
    <dbReference type="NCBI Taxonomy" id="64971"/>
    <lineage>
        <taxon>Bacteria</taxon>
        <taxon>Pseudomonadati</taxon>
        <taxon>Pseudomonadota</taxon>
        <taxon>Gammaproteobacteria</taxon>
        <taxon>Oceanospirillales</taxon>
        <taxon>Oceanospirillaceae</taxon>
        <taxon>Allopseudospirillum</taxon>
    </lineage>
</organism>
<gene>
    <name evidence="2" type="ORF">SAMN05421831_11028</name>
</gene>
<proteinExistence type="predicted"/>
<dbReference type="RefSeq" id="WP_093310982.1">
    <property type="nucleotide sequence ID" value="NZ_FNYH01000010.1"/>
</dbReference>
<dbReference type="GO" id="GO:0032259">
    <property type="term" value="P:methylation"/>
    <property type="evidence" value="ECO:0007669"/>
    <property type="project" value="UniProtKB-KW"/>
</dbReference>
<sequence length="238" mass="27629">MPAHPTRLAQTQAQLLRHHGHDGQASVHTLTRGYARRHDEAFWQYWQQYCEPALQGSKHPKLVDLGAGTGLFMRDLSQRYPQARVAGIECAPYMLEAQVDLPKNADIYVQDLNQPELTQFKEKSVDLASCNLVIHELNQPILLLQAIRHWLKPSGRLYLVDLVRQPLDQYLQRRYAGLDLTQESIERDDLEDAFQHFLEHNRYQAIDLLYLLKACGFKILQEELIQQGRQLRLVAQVR</sequence>
<keyword evidence="2" id="KW-0808">Transferase</keyword>
<dbReference type="PANTHER" id="PTHR43861:SF1">
    <property type="entry name" value="TRANS-ACONITATE 2-METHYLTRANSFERASE"/>
    <property type="match status" value="1"/>
</dbReference>
<feature type="domain" description="Methyltransferase type 11" evidence="1">
    <location>
        <begin position="63"/>
        <end position="159"/>
    </location>
</feature>
<evidence type="ECO:0000313" key="2">
    <source>
        <dbReference type="EMBL" id="SEI78196.1"/>
    </source>
</evidence>
<dbReference type="OrthoDB" id="5794052at2"/>
<protein>
    <submittedName>
        <fullName evidence="2">Methyltransferase domain-containing protein</fullName>
    </submittedName>
</protein>
<evidence type="ECO:0000313" key="3">
    <source>
        <dbReference type="Proteomes" id="UP000242999"/>
    </source>
</evidence>
<dbReference type="GO" id="GO:0008757">
    <property type="term" value="F:S-adenosylmethionine-dependent methyltransferase activity"/>
    <property type="evidence" value="ECO:0007669"/>
    <property type="project" value="InterPro"/>
</dbReference>
<keyword evidence="2" id="KW-0489">Methyltransferase</keyword>
<accession>A0A1H6TFX5</accession>
<dbReference type="STRING" id="64971.SAMN05421831_11028"/>
<dbReference type="InterPro" id="IPR029063">
    <property type="entry name" value="SAM-dependent_MTases_sf"/>
</dbReference>
<dbReference type="PANTHER" id="PTHR43861">
    <property type="entry name" value="TRANS-ACONITATE 2-METHYLTRANSFERASE-RELATED"/>
    <property type="match status" value="1"/>
</dbReference>
<dbReference type="CDD" id="cd02440">
    <property type="entry name" value="AdoMet_MTases"/>
    <property type="match status" value="1"/>
</dbReference>
<dbReference type="SUPFAM" id="SSF53335">
    <property type="entry name" value="S-adenosyl-L-methionine-dependent methyltransferases"/>
    <property type="match status" value="1"/>
</dbReference>
<dbReference type="Pfam" id="PF08241">
    <property type="entry name" value="Methyltransf_11"/>
    <property type="match status" value="1"/>
</dbReference>
<keyword evidence="3" id="KW-1185">Reference proteome</keyword>
<name>A0A1H6TFX5_9GAMM</name>
<dbReference type="Gene3D" id="3.40.50.150">
    <property type="entry name" value="Vaccinia Virus protein VP39"/>
    <property type="match status" value="1"/>
</dbReference>
<reference evidence="3" key="1">
    <citation type="submission" date="2016-10" db="EMBL/GenBank/DDBJ databases">
        <authorList>
            <person name="Varghese N."/>
            <person name="Submissions S."/>
        </authorList>
    </citation>
    <scope>NUCLEOTIDE SEQUENCE [LARGE SCALE GENOMIC DNA]</scope>
    <source>
        <strain evidence="3">DSM 7165</strain>
    </source>
</reference>
<evidence type="ECO:0000259" key="1">
    <source>
        <dbReference type="Pfam" id="PF08241"/>
    </source>
</evidence>
<dbReference type="AlphaFoldDB" id="A0A1H6TFX5"/>